<feature type="chain" id="PRO_5015162568" evidence="3">
    <location>
        <begin position="27"/>
        <end position="239"/>
    </location>
</feature>
<keyword evidence="3" id="KW-0732">Signal</keyword>
<feature type="region of interest" description="Disordered" evidence="1">
    <location>
        <begin position="218"/>
        <end position="239"/>
    </location>
</feature>
<gene>
    <name evidence="4" type="ORF">C2E20_0463</name>
</gene>
<feature type="region of interest" description="Disordered" evidence="1">
    <location>
        <begin position="171"/>
        <end position="200"/>
    </location>
</feature>
<feature type="transmembrane region" description="Helical" evidence="2">
    <location>
        <begin position="117"/>
        <end position="140"/>
    </location>
</feature>
<reference evidence="4 5" key="1">
    <citation type="journal article" date="2018" name="Plant J.">
        <title>Genome sequences of Chlorella sorokiniana UTEX 1602 and Micractinium conductrix SAG 241.80: implications to maltose excretion by a green alga.</title>
        <authorList>
            <person name="Arriola M.B."/>
            <person name="Velmurugan N."/>
            <person name="Zhang Y."/>
            <person name="Plunkett M.H."/>
            <person name="Hondzo H."/>
            <person name="Barney B.M."/>
        </authorList>
    </citation>
    <scope>NUCLEOTIDE SEQUENCE [LARGE SCALE GENOMIC DNA]</scope>
    <source>
        <strain evidence="4 5">SAG 241.80</strain>
    </source>
</reference>
<proteinExistence type="predicted"/>
<keyword evidence="2" id="KW-0812">Transmembrane</keyword>
<evidence type="ECO:0000256" key="1">
    <source>
        <dbReference type="SAM" id="MobiDB-lite"/>
    </source>
</evidence>
<keyword evidence="2" id="KW-0472">Membrane</keyword>
<organism evidence="4 5">
    <name type="scientific">Micractinium conductrix</name>
    <dbReference type="NCBI Taxonomy" id="554055"/>
    <lineage>
        <taxon>Eukaryota</taxon>
        <taxon>Viridiplantae</taxon>
        <taxon>Chlorophyta</taxon>
        <taxon>core chlorophytes</taxon>
        <taxon>Trebouxiophyceae</taxon>
        <taxon>Chlorellales</taxon>
        <taxon>Chlorellaceae</taxon>
        <taxon>Chlorella clade</taxon>
        <taxon>Micractinium</taxon>
    </lineage>
</organism>
<dbReference type="AlphaFoldDB" id="A0A2P6VPJ5"/>
<protein>
    <submittedName>
        <fullName evidence="4">Uncharacterized protein</fullName>
    </submittedName>
</protein>
<keyword evidence="2" id="KW-1133">Transmembrane helix</keyword>
<sequence>MAATHRIVRCAAALAAALAVLHGAGASTDPGRRAPAPLGPALQSRPAGRLLAQITALAAPIPSRSMPGRNAAAVQRQQQRHTRQQWWRRNRWATPDSLTLTRKEIVTAKIERFLFGIFWYGIGSISLVTGLAMLACIFGCMCNCLAACRNGTCCVCCWDCCTFGRHRVTPEPSAADESSRPPSCQKQQQRQQQPAMEGWVQKSGVSCWSWSTAASEEQAAEEAVQPMQRPEAQLIAARR</sequence>
<accession>A0A2P6VPJ5</accession>
<evidence type="ECO:0000313" key="4">
    <source>
        <dbReference type="EMBL" id="PSC76024.1"/>
    </source>
</evidence>
<feature type="signal peptide" evidence="3">
    <location>
        <begin position="1"/>
        <end position="26"/>
    </location>
</feature>
<keyword evidence="5" id="KW-1185">Reference proteome</keyword>
<comment type="caution">
    <text evidence="4">The sequence shown here is derived from an EMBL/GenBank/DDBJ whole genome shotgun (WGS) entry which is preliminary data.</text>
</comment>
<evidence type="ECO:0000313" key="5">
    <source>
        <dbReference type="Proteomes" id="UP000239649"/>
    </source>
</evidence>
<dbReference type="EMBL" id="LHPF02000001">
    <property type="protein sequence ID" value="PSC76024.1"/>
    <property type="molecule type" value="Genomic_DNA"/>
</dbReference>
<name>A0A2P6VPJ5_9CHLO</name>
<dbReference type="Proteomes" id="UP000239649">
    <property type="component" value="Unassembled WGS sequence"/>
</dbReference>
<evidence type="ECO:0000256" key="2">
    <source>
        <dbReference type="SAM" id="Phobius"/>
    </source>
</evidence>
<evidence type="ECO:0000256" key="3">
    <source>
        <dbReference type="SAM" id="SignalP"/>
    </source>
</evidence>